<dbReference type="Gene3D" id="4.10.1000.10">
    <property type="entry name" value="Zinc finger, CCCH-type"/>
    <property type="match status" value="1"/>
</dbReference>
<evidence type="ECO:0008006" key="13">
    <source>
        <dbReference type="Google" id="ProtNLM"/>
    </source>
</evidence>
<dbReference type="SUPFAM" id="SSF90229">
    <property type="entry name" value="CCCH zinc finger"/>
    <property type="match status" value="1"/>
</dbReference>
<keyword evidence="2 6" id="KW-0863">Zinc-finger</keyword>
<feature type="region of interest" description="Disordered" evidence="8">
    <location>
        <begin position="1042"/>
        <end position="1063"/>
    </location>
</feature>
<dbReference type="InterPro" id="IPR045137">
    <property type="entry name" value="RBM26/27"/>
</dbReference>
<keyword evidence="7" id="KW-0175">Coiled coil</keyword>
<dbReference type="AlphaFoldDB" id="A0A430QL28"/>
<dbReference type="GO" id="GO:0008270">
    <property type="term" value="F:zinc ion binding"/>
    <property type="evidence" value="ECO:0007669"/>
    <property type="project" value="UniProtKB-KW"/>
</dbReference>
<dbReference type="STRING" id="6184.A0A430QL28"/>
<evidence type="ECO:0000256" key="1">
    <source>
        <dbReference type="ARBA" id="ARBA00022723"/>
    </source>
</evidence>
<dbReference type="InterPro" id="IPR012677">
    <property type="entry name" value="Nucleotide-bd_a/b_plait_sf"/>
</dbReference>
<dbReference type="SMART" id="SM00356">
    <property type="entry name" value="ZnF_C3H1"/>
    <property type="match status" value="1"/>
</dbReference>
<feature type="compositionally biased region" description="Basic and acidic residues" evidence="8">
    <location>
        <begin position="164"/>
        <end position="196"/>
    </location>
</feature>
<dbReference type="InterPro" id="IPR035979">
    <property type="entry name" value="RBD_domain_sf"/>
</dbReference>
<evidence type="ECO:0000259" key="10">
    <source>
        <dbReference type="PROSITE" id="PS50103"/>
    </source>
</evidence>
<dbReference type="CDD" id="cd12257">
    <property type="entry name" value="RRM1_RBM26_like"/>
    <property type="match status" value="1"/>
</dbReference>
<dbReference type="PROSITE" id="PS50102">
    <property type="entry name" value="RRM"/>
    <property type="match status" value="1"/>
</dbReference>
<feature type="coiled-coil region" evidence="7">
    <location>
        <begin position="908"/>
        <end position="942"/>
    </location>
</feature>
<evidence type="ECO:0000256" key="3">
    <source>
        <dbReference type="ARBA" id="ARBA00022833"/>
    </source>
</evidence>
<dbReference type="SUPFAM" id="SSF54928">
    <property type="entry name" value="RNA-binding domain, RBD"/>
    <property type="match status" value="1"/>
</dbReference>
<keyword evidence="12" id="KW-1185">Reference proteome</keyword>
<evidence type="ECO:0000256" key="6">
    <source>
        <dbReference type="PROSITE-ProRule" id="PRU00723"/>
    </source>
</evidence>
<dbReference type="Pfam" id="PF00076">
    <property type="entry name" value="RRM_1"/>
    <property type="match status" value="1"/>
</dbReference>
<evidence type="ECO:0000256" key="2">
    <source>
        <dbReference type="ARBA" id="ARBA00022771"/>
    </source>
</evidence>
<sequence>MTFFGNGNRCVADPIPLSQYVIALIKKDKGEQELREICIDQLEVFLQENTAKFVEDLFAVLKSRTYVACETLKQTQSSDNSYPKDSSGKNPCGNTFDNVPKDRKRHLTNNNTNVPNATDTCAPKQKRKRSPENKAKRISSDSRSRSPHSPGKPINNASTTSRQHGKELEPHVDSCSRGRHNNHSEEPSLKTVDGHIKRNSSGSSNEEVTHSNTISSRRNKYNDSESHKYNSRERIHSRHKDEHSNRSCKSFAKSVTDYRVVDEKCRAVRNRRCRDFEERGFCVYGDRCQYDHGPNALVISSAKSAVSAIAHLTNPLLDTNPLSNSTGDLPMNVGKEASKSSTLQPQSFVAAVLSGPTELNDLNQHIGTPLIPVYHPTPINHPDNQMLMTCCIDQSSDTGLLPQVSNPSVLYSKSNWKPPRLQNNMQQRSNNFRVFNNVNTISRNIVPLPMIQNTNNKDQTEINSAPPAYEPDRPHLSMISTSESNILQSCDTSDVEHNASTPPLSYKPSPITEQISSYAVVPKTSGVTDLSLDITSRTVDPRTTLYIDRLPWKLNDADKIREHFAQFGHVINVIARYKGMVGSAVVEFSSSDEAEKAYRSPIPMFSNRFIRIYTRFPENFKHNARSMTSRFPRPKSILDRLGTRPVPGNNKINSYSWMSMTNDCIENQHVPGSILPDDTIQRGNRSRWRLERNPTSGDALLSGDEEDDLIDENPTIDSHERNSATFIKERSKAFNQRIDKVVDNYVDLNADQESLLFTRNPDTARQFNNSNNITVTSSPYTLSHKQEAEAILWERRKMAALRQRKEQLMLLDKLLLEKVMSQLENNRTSETDNCTDSKPLTLDERRKLLTEAKRLQTELESTLEAEKKDLDIRSLNRESNSKKMFISKPLGSTTISAAALQALPSPIRLERQKQISEIQIEIDKLEANLRDATQDEVKLKEGRRRIVELKRQLNYLHTQSCTKQTNPETNQLVLEVTFCTRDFAEAAIRLFTQFHGRDLQMSFVYPALSETKSGNFTDNDVKNVSSTQTETSDQLQAITSSESLDYSAHSSPTSTTALNNMSL</sequence>
<dbReference type="SMART" id="SM00360">
    <property type="entry name" value="RRM"/>
    <property type="match status" value="1"/>
</dbReference>
<feature type="compositionally biased region" description="Polar residues" evidence="8">
    <location>
        <begin position="199"/>
        <end position="216"/>
    </location>
</feature>
<evidence type="ECO:0000256" key="4">
    <source>
        <dbReference type="ARBA" id="ARBA00022884"/>
    </source>
</evidence>
<reference evidence="11 12" key="1">
    <citation type="journal article" date="2019" name="PLoS Pathog.">
        <title>Genome sequence of the bovine parasite Schistosoma bovis Tanzania.</title>
        <authorList>
            <person name="Oey H."/>
            <person name="Zakrzewski M."/>
            <person name="Gobert G."/>
            <person name="Gravermann K."/>
            <person name="Stoye J."/>
            <person name="Jones M."/>
            <person name="Mcmanus D."/>
            <person name="Krause L."/>
        </authorList>
    </citation>
    <scope>NUCLEOTIDE SEQUENCE [LARGE SCALE GENOMIC DNA]</scope>
    <source>
        <strain evidence="11 12">TAN1997</strain>
    </source>
</reference>
<dbReference type="PANTHER" id="PTHR14398:SF0">
    <property type="entry name" value="ZINC FINGER PROTEIN SWM"/>
    <property type="match status" value="1"/>
</dbReference>
<dbReference type="EMBL" id="QMKO01001584">
    <property type="protein sequence ID" value="RTG88395.1"/>
    <property type="molecule type" value="Genomic_DNA"/>
</dbReference>
<dbReference type="InterPro" id="IPR000571">
    <property type="entry name" value="Znf_CCCH"/>
</dbReference>
<dbReference type="InterPro" id="IPR036855">
    <property type="entry name" value="Znf_CCCH_sf"/>
</dbReference>
<evidence type="ECO:0000259" key="9">
    <source>
        <dbReference type="PROSITE" id="PS50102"/>
    </source>
</evidence>
<feature type="region of interest" description="Disordered" evidence="8">
    <location>
        <begin position="73"/>
        <end position="246"/>
    </location>
</feature>
<feature type="zinc finger region" description="C3H1-type" evidence="6">
    <location>
        <begin position="267"/>
        <end position="295"/>
    </location>
</feature>
<evidence type="ECO:0000256" key="8">
    <source>
        <dbReference type="SAM" id="MobiDB-lite"/>
    </source>
</evidence>
<comment type="caution">
    <text evidence="11">The sequence shown here is derived from an EMBL/GenBank/DDBJ whole genome shotgun (WGS) entry which is preliminary data.</text>
</comment>
<dbReference type="PROSITE" id="PS50103">
    <property type="entry name" value="ZF_C3H1"/>
    <property type="match status" value="1"/>
</dbReference>
<evidence type="ECO:0000256" key="7">
    <source>
        <dbReference type="SAM" id="Coils"/>
    </source>
</evidence>
<keyword evidence="1 6" id="KW-0479">Metal-binding</keyword>
<evidence type="ECO:0000313" key="12">
    <source>
        <dbReference type="Proteomes" id="UP000290809"/>
    </source>
</evidence>
<gene>
    <name evidence="11" type="ORF">DC041_0001453</name>
</gene>
<feature type="compositionally biased region" description="Polar residues" evidence="8">
    <location>
        <begin position="73"/>
        <end position="97"/>
    </location>
</feature>
<protein>
    <recommendedName>
        <fullName evidence="13">RNA-binding protein 26</fullName>
    </recommendedName>
</protein>
<dbReference type="Proteomes" id="UP000290809">
    <property type="component" value="Unassembled WGS sequence"/>
</dbReference>
<evidence type="ECO:0000313" key="11">
    <source>
        <dbReference type="EMBL" id="RTG88395.1"/>
    </source>
</evidence>
<proteinExistence type="predicted"/>
<feature type="domain" description="RRM" evidence="9">
    <location>
        <begin position="543"/>
        <end position="634"/>
    </location>
</feature>
<organism evidence="11 12">
    <name type="scientific">Schistosoma bovis</name>
    <name type="common">Blood fluke</name>
    <dbReference type="NCBI Taxonomy" id="6184"/>
    <lineage>
        <taxon>Eukaryota</taxon>
        <taxon>Metazoa</taxon>
        <taxon>Spiralia</taxon>
        <taxon>Lophotrochozoa</taxon>
        <taxon>Platyhelminthes</taxon>
        <taxon>Trematoda</taxon>
        <taxon>Digenea</taxon>
        <taxon>Strigeidida</taxon>
        <taxon>Schistosomatoidea</taxon>
        <taxon>Schistosomatidae</taxon>
        <taxon>Schistosoma</taxon>
    </lineage>
</organism>
<dbReference type="GO" id="GO:0003723">
    <property type="term" value="F:RNA binding"/>
    <property type="evidence" value="ECO:0007669"/>
    <property type="project" value="UniProtKB-UniRule"/>
</dbReference>
<keyword evidence="4 5" id="KW-0694">RNA-binding</keyword>
<name>A0A430QL28_SCHBO</name>
<dbReference type="Gene3D" id="3.30.70.330">
    <property type="match status" value="1"/>
</dbReference>
<keyword evidence="3 6" id="KW-0862">Zinc</keyword>
<feature type="domain" description="C3H1-type" evidence="10">
    <location>
        <begin position="267"/>
        <end position="295"/>
    </location>
</feature>
<feature type="compositionally biased region" description="Basic and acidic residues" evidence="8">
    <location>
        <begin position="130"/>
        <end position="144"/>
    </location>
</feature>
<dbReference type="InterPro" id="IPR000504">
    <property type="entry name" value="RRM_dom"/>
</dbReference>
<dbReference type="PANTHER" id="PTHR14398">
    <property type="entry name" value="RNA RECOGNITION RRM/RNP DOMAIN"/>
    <property type="match status" value="1"/>
</dbReference>
<feature type="compositionally biased region" description="Polar residues" evidence="8">
    <location>
        <begin position="108"/>
        <end position="119"/>
    </location>
</feature>
<feature type="compositionally biased region" description="Basic and acidic residues" evidence="8">
    <location>
        <begin position="220"/>
        <end position="245"/>
    </location>
</feature>
<dbReference type="Pfam" id="PF00642">
    <property type="entry name" value="zf-CCCH"/>
    <property type="match status" value="1"/>
</dbReference>
<dbReference type="GO" id="GO:0005634">
    <property type="term" value="C:nucleus"/>
    <property type="evidence" value="ECO:0007669"/>
    <property type="project" value="TreeGrafter"/>
</dbReference>
<evidence type="ECO:0000256" key="5">
    <source>
        <dbReference type="PROSITE-ProRule" id="PRU00176"/>
    </source>
</evidence>
<accession>A0A430QL28</accession>